<evidence type="ECO:0000256" key="3">
    <source>
        <dbReference type="ARBA" id="ARBA00022692"/>
    </source>
</evidence>
<protein>
    <recommendedName>
        <fullName evidence="7">Amino acid transporter transmembrane domain-containing protein</fullName>
    </recommendedName>
</protein>
<proteinExistence type="inferred from homology"/>
<evidence type="ECO:0000313" key="9">
    <source>
        <dbReference type="Proteomes" id="UP000696485"/>
    </source>
</evidence>
<feature type="transmembrane region" description="Helical" evidence="6">
    <location>
        <begin position="218"/>
        <end position="239"/>
    </location>
</feature>
<gene>
    <name evidence="8" type="ORF">BG006_002675</name>
</gene>
<comment type="similarity">
    <text evidence="2">Belongs to the amino acid/polyamine transporter 2 family.</text>
</comment>
<comment type="caution">
    <text evidence="8">The sequence shown here is derived from an EMBL/GenBank/DDBJ whole genome shotgun (WGS) entry which is preliminary data.</text>
</comment>
<feature type="transmembrane region" description="Helical" evidence="6">
    <location>
        <begin position="298"/>
        <end position="322"/>
    </location>
</feature>
<feature type="transmembrane region" description="Helical" evidence="6">
    <location>
        <begin position="156"/>
        <end position="172"/>
    </location>
</feature>
<name>A0A9P5VNM2_9FUNG</name>
<evidence type="ECO:0000256" key="4">
    <source>
        <dbReference type="ARBA" id="ARBA00022989"/>
    </source>
</evidence>
<organism evidence="8 9">
    <name type="scientific">Podila minutissima</name>
    <dbReference type="NCBI Taxonomy" id="64525"/>
    <lineage>
        <taxon>Eukaryota</taxon>
        <taxon>Fungi</taxon>
        <taxon>Fungi incertae sedis</taxon>
        <taxon>Mucoromycota</taxon>
        <taxon>Mortierellomycotina</taxon>
        <taxon>Mortierellomycetes</taxon>
        <taxon>Mortierellales</taxon>
        <taxon>Mortierellaceae</taxon>
        <taxon>Podila</taxon>
    </lineage>
</organism>
<dbReference type="GO" id="GO:0005774">
    <property type="term" value="C:vacuolar membrane"/>
    <property type="evidence" value="ECO:0007669"/>
    <property type="project" value="TreeGrafter"/>
</dbReference>
<feature type="transmembrane region" description="Helical" evidence="6">
    <location>
        <begin position="369"/>
        <end position="388"/>
    </location>
</feature>
<comment type="subcellular location">
    <subcellularLocation>
        <location evidence="1">Membrane</location>
        <topology evidence="1">Multi-pass membrane protein</topology>
    </subcellularLocation>
</comment>
<dbReference type="EMBL" id="JAAAUY010000165">
    <property type="protein sequence ID" value="KAF9334129.1"/>
    <property type="molecule type" value="Genomic_DNA"/>
</dbReference>
<keyword evidence="9" id="KW-1185">Reference proteome</keyword>
<dbReference type="Pfam" id="PF01490">
    <property type="entry name" value="Aa_trans"/>
    <property type="match status" value="1"/>
</dbReference>
<dbReference type="AlphaFoldDB" id="A0A9P5VNM2"/>
<dbReference type="GO" id="GO:0015179">
    <property type="term" value="F:L-amino acid transmembrane transporter activity"/>
    <property type="evidence" value="ECO:0007669"/>
    <property type="project" value="TreeGrafter"/>
</dbReference>
<feature type="transmembrane region" description="Helical" evidence="6">
    <location>
        <begin position="400"/>
        <end position="420"/>
    </location>
</feature>
<dbReference type="PANTHER" id="PTHR22950:SF349">
    <property type="entry name" value="AMINO ACID TRANSPORTER TRANSMEMBRANE DOMAIN-CONTAINING PROTEIN"/>
    <property type="match status" value="1"/>
</dbReference>
<feature type="domain" description="Amino acid transporter transmembrane" evidence="7">
    <location>
        <begin position="37"/>
        <end position="423"/>
    </location>
</feature>
<feature type="transmembrane region" description="Helical" evidence="6">
    <location>
        <begin position="251"/>
        <end position="278"/>
    </location>
</feature>
<keyword evidence="3 6" id="KW-0812">Transmembrane</keyword>
<reference evidence="8" key="1">
    <citation type="journal article" date="2020" name="Fungal Divers.">
        <title>Resolving the Mortierellaceae phylogeny through synthesis of multi-gene phylogenetics and phylogenomics.</title>
        <authorList>
            <person name="Vandepol N."/>
            <person name="Liber J."/>
            <person name="Desiro A."/>
            <person name="Na H."/>
            <person name="Kennedy M."/>
            <person name="Barry K."/>
            <person name="Grigoriev I.V."/>
            <person name="Miller A.N."/>
            <person name="O'Donnell K."/>
            <person name="Stajich J.E."/>
            <person name="Bonito G."/>
        </authorList>
    </citation>
    <scope>NUCLEOTIDE SEQUENCE</scope>
    <source>
        <strain evidence="8">NVP1</strain>
    </source>
</reference>
<feature type="transmembrane region" description="Helical" evidence="6">
    <location>
        <begin position="69"/>
        <end position="93"/>
    </location>
</feature>
<evidence type="ECO:0000259" key="7">
    <source>
        <dbReference type="Pfam" id="PF01490"/>
    </source>
</evidence>
<dbReference type="InterPro" id="IPR013057">
    <property type="entry name" value="AA_transpt_TM"/>
</dbReference>
<evidence type="ECO:0000256" key="5">
    <source>
        <dbReference type="ARBA" id="ARBA00023136"/>
    </source>
</evidence>
<dbReference type="Proteomes" id="UP000696485">
    <property type="component" value="Unassembled WGS sequence"/>
</dbReference>
<evidence type="ECO:0000313" key="8">
    <source>
        <dbReference type="EMBL" id="KAF9334129.1"/>
    </source>
</evidence>
<evidence type="ECO:0000256" key="1">
    <source>
        <dbReference type="ARBA" id="ARBA00004141"/>
    </source>
</evidence>
<accession>A0A9P5VNM2</accession>
<dbReference type="PANTHER" id="PTHR22950">
    <property type="entry name" value="AMINO ACID TRANSPORTER"/>
    <property type="match status" value="1"/>
</dbReference>
<feature type="transmembrane region" description="Helical" evidence="6">
    <location>
        <begin position="179"/>
        <end position="198"/>
    </location>
</feature>
<dbReference type="Gene3D" id="1.20.1740.10">
    <property type="entry name" value="Amino acid/polyamine transporter I"/>
    <property type="match status" value="1"/>
</dbReference>
<feature type="transmembrane region" description="Helical" evidence="6">
    <location>
        <begin position="43"/>
        <end position="63"/>
    </location>
</feature>
<evidence type="ECO:0000256" key="6">
    <source>
        <dbReference type="SAM" id="Phobius"/>
    </source>
</evidence>
<keyword evidence="5 6" id="KW-0472">Membrane</keyword>
<keyword evidence="4 6" id="KW-1133">Transmembrane helix</keyword>
<sequence length="434" mass="47424">MGFTSEKKTPSVYSATTVSSEGKAEGQVDLYAERPDQGSNMSAYFNIICVIAGTGALSLPNALATGGWIGVGILVLSMLMSIYTGTLIIRCIYYNGHSRLASYQEIGQHAFGKVGLWTVWFFHASIILGVSVMYFILSGTEIEALVKDKVGLSHTAWIWICCSVVSIPFVLMKTLKEVSLLSIFGVLTTVVMVGVAGVESIKGYNNNKNSFSNYDVVIARNLPVVLATMSVSFGGNVIFCHVEEAMRHPRAWNRVLIAAMSTCCVMYLLVAIPGYITYGPDAKSPILRSLPEGISLKVATIMIICHVLLAAPVLMTSFALEVERVLGVTIEKMGRVRERMFRTVIRLAIMGVVGGIASLVPYFDAFLSLLGAFGNCMLIYVMPIAFYMKLFGWRSMKWYELIWCAVILVIGLLSCVIGSIDAIKALKARFDADR</sequence>
<feature type="transmembrane region" description="Helical" evidence="6">
    <location>
        <begin position="343"/>
        <end position="363"/>
    </location>
</feature>
<evidence type="ECO:0000256" key="2">
    <source>
        <dbReference type="ARBA" id="ARBA00008066"/>
    </source>
</evidence>
<feature type="transmembrane region" description="Helical" evidence="6">
    <location>
        <begin position="114"/>
        <end position="136"/>
    </location>
</feature>